<feature type="transmembrane region" description="Helical" evidence="6">
    <location>
        <begin position="584"/>
        <end position="605"/>
    </location>
</feature>
<keyword evidence="3 6" id="KW-1133">Transmembrane helix</keyword>
<evidence type="ECO:0000256" key="4">
    <source>
        <dbReference type="ARBA" id="ARBA00023136"/>
    </source>
</evidence>
<evidence type="ECO:0000256" key="1">
    <source>
        <dbReference type="ARBA" id="ARBA00004141"/>
    </source>
</evidence>
<dbReference type="Proteomes" id="UP001521116">
    <property type="component" value="Unassembled WGS sequence"/>
</dbReference>
<feature type="transmembrane region" description="Helical" evidence="6">
    <location>
        <begin position="495"/>
        <end position="511"/>
    </location>
</feature>
<comment type="caution">
    <text evidence="7">The sequence shown here is derived from an EMBL/GenBank/DDBJ whole genome shotgun (WGS) entry which is preliminary data.</text>
</comment>
<reference evidence="7 8" key="1">
    <citation type="submission" date="2024-02" db="EMBL/GenBank/DDBJ databases">
        <title>De novo assembly and annotation of 12 fungi associated with fruit tree decline syndrome in Ontario, Canada.</title>
        <authorList>
            <person name="Sulman M."/>
            <person name="Ellouze W."/>
            <person name="Ilyukhin E."/>
        </authorList>
    </citation>
    <scope>NUCLEOTIDE SEQUENCE [LARGE SCALE GENOMIC DNA]</scope>
    <source>
        <strain evidence="7 8">M1-105</strain>
    </source>
</reference>
<evidence type="ECO:0000256" key="3">
    <source>
        <dbReference type="ARBA" id="ARBA00022989"/>
    </source>
</evidence>
<protein>
    <recommendedName>
        <fullName evidence="9">Polyamine transport protein</fullName>
    </recommendedName>
</protein>
<dbReference type="PANTHER" id="PTHR23502">
    <property type="entry name" value="MAJOR FACILITATOR SUPERFAMILY"/>
    <property type="match status" value="1"/>
</dbReference>
<feature type="compositionally biased region" description="Polar residues" evidence="5">
    <location>
        <begin position="93"/>
        <end position="116"/>
    </location>
</feature>
<feature type="transmembrane region" description="Helical" evidence="6">
    <location>
        <begin position="441"/>
        <end position="460"/>
    </location>
</feature>
<evidence type="ECO:0000256" key="2">
    <source>
        <dbReference type="ARBA" id="ARBA00022692"/>
    </source>
</evidence>
<feature type="transmembrane region" description="Helical" evidence="6">
    <location>
        <begin position="293"/>
        <end position="318"/>
    </location>
</feature>
<keyword evidence="4 6" id="KW-0472">Membrane</keyword>
<feature type="compositionally biased region" description="Low complexity" evidence="5">
    <location>
        <begin position="186"/>
        <end position="201"/>
    </location>
</feature>
<gene>
    <name evidence="7" type="ORF">SLS56_010732</name>
</gene>
<dbReference type="InterPro" id="IPR036259">
    <property type="entry name" value="MFS_trans_sf"/>
</dbReference>
<evidence type="ECO:0000313" key="7">
    <source>
        <dbReference type="EMBL" id="KAL1618064.1"/>
    </source>
</evidence>
<evidence type="ECO:0000313" key="8">
    <source>
        <dbReference type="Proteomes" id="UP001521116"/>
    </source>
</evidence>
<feature type="transmembrane region" description="Helical" evidence="6">
    <location>
        <begin position="617"/>
        <end position="638"/>
    </location>
</feature>
<dbReference type="SUPFAM" id="SSF103473">
    <property type="entry name" value="MFS general substrate transporter"/>
    <property type="match status" value="1"/>
</dbReference>
<proteinExistence type="predicted"/>
<feature type="transmembrane region" description="Helical" evidence="6">
    <location>
        <begin position="324"/>
        <end position="343"/>
    </location>
</feature>
<feature type="region of interest" description="Disordered" evidence="5">
    <location>
        <begin position="181"/>
        <end position="206"/>
    </location>
</feature>
<feature type="compositionally biased region" description="Basic and acidic residues" evidence="5">
    <location>
        <begin position="50"/>
        <end position="61"/>
    </location>
</feature>
<feature type="region of interest" description="Disordered" evidence="5">
    <location>
        <begin position="1"/>
        <end position="150"/>
    </location>
</feature>
<evidence type="ECO:0000256" key="6">
    <source>
        <dbReference type="SAM" id="Phobius"/>
    </source>
</evidence>
<dbReference type="EMBL" id="JAJVDC020000217">
    <property type="protein sequence ID" value="KAL1618064.1"/>
    <property type="molecule type" value="Genomic_DNA"/>
</dbReference>
<evidence type="ECO:0000256" key="5">
    <source>
        <dbReference type="SAM" id="MobiDB-lite"/>
    </source>
</evidence>
<dbReference type="PANTHER" id="PTHR23502:SF76">
    <property type="entry name" value="POLYAMINE TRANSPORT PROTEIN"/>
    <property type="match status" value="1"/>
</dbReference>
<evidence type="ECO:0008006" key="9">
    <source>
        <dbReference type="Google" id="ProtNLM"/>
    </source>
</evidence>
<keyword evidence="8" id="KW-1185">Reference proteome</keyword>
<accession>A0ABR3SDS3</accession>
<feature type="transmembrane region" description="Helical" evidence="6">
    <location>
        <begin position="517"/>
        <end position="539"/>
    </location>
</feature>
<feature type="transmembrane region" description="Helical" evidence="6">
    <location>
        <begin position="405"/>
        <end position="429"/>
    </location>
</feature>
<sequence>MKQISPVALSPKHVQGSSVDSDHPTRPTPAENRLGRAITGMEDLMQKAIDVAKDAADHHNSDSVSEVLEGASKSLEKTPSLSSRMDPLLVSDSLETSSEDSGMSLSPRTSHSSHTAVPTAEPLEENADPVSPMKTHRNKTVSFRRDESSTSSSILLTPKQLYGRKSVDSIVTDWAYVKPKTQVRVPSPSQSSSLSSTSTPTDIERQESTHWRAWHDNTKRPVYHDDPYYVDRHSQSIHTPPTKTFSGLALGLANINFVTTLLDLFGASLQANNPHEELVFVNDVRRHGGGMGLWLGIWAWSFLGSIAVGFMIGAVLINSVDPSWGFYIVVIMIASVLVLNVIAPETRRARFRRSAIDLVDPKSEYVYQRIVRGEIKLHISPDGPDWWGQEISAGIYLSLRMYFQLGFNILAMYIAWIYAQFVLVIVLLGSLLSRDYRWHPQYVGAGVTSLAIGALLAIPLTKAGLFSRERTHGPRTDSMTFQRQITWTSHMTRRIIFTTLLPLAGLAYTLSSRGPPYLHPMLPITFAACIGFLSVLALAETHGLIMEAFDTCDLQPGANTRHRLQSMAEADRRRRTNYSSFPRVSAGFFAAQALAFLLAAAATWVGGVLTRHLGAQTSTGVVAGVLLLLTLALTAVLWRHSGVQVIPDDVMAGLRGDAGTEGWRRAVLLDSAGAEKVEMAEDWKPVVIGNPSGRVRRMNVLEMGRWSRWSEIRRLNRLVGE</sequence>
<name>A0ABR3SDS3_9PEZI</name>
<comment type="subcellular location">
    <subcellularLocation>
        <location evidence="1">Membrane</location>
        <topology evidence="1">Multi-pass membrane protein</topology>
    </subcellularLocation>
</comment>
<keyword evidence="2 6" id="KW-0812">Transmembrane</keyword>
<dbReference type="Gene3D" id="1.20.1250.20">
    <property type="entry name" value="MFS general substrate transporter like domains"/>
    <property type="match status" value="1"/>
</dbReference>
<organism evidence="7 8">
    <name type="scientific">Neofusicoccum ribis</name>
    <dbReference type="NCBI Taxonomy" id="45134"/>
    <lineage>
        <taxon>Eukaryota</taxon>
        <taxon>Fungi</taxon>
        <taxon>Dikarya</taxon>
        <taxon>Ascomycota</taxon>
        <taxon>Pezizomycotina</taxon>
        <taxon>Dothideomycetes</taxon>
        <taxon>Dothideomycetes incertae sedis</taxon>
        <taxon>Botryosphaeriales</taxon>
        <taxon>Botryosphaeriaceae</taxon>
        <taxon>Neofusicoccum</taxon>
    </lineage>
</organism>